<sequence length="196" mass="21729">MPKKSAPKATPTKTASKAKKTLAKAAPAAAVKAVEAPKAEPVVQTLDDQFSGLLAQLVALRSQLTKVTSEVRVLQKRTDREMKAAMKNGRKRRKNAGTRAPSGFVKPTQISHELANFLGKDQGTEMARTEVTREINAYIRKHNLQDPKNGRHILPDSKLRKLLKLKKDEELTYFNLQRYMSPHFAKGGKSPTANSM</sequence>
<evidence type="ECO:0000313" key="3">
    <source>
        <dbReference type="EMBL" id="QHS80144.1"/>
    </source>
</evidence>
<dbReference type="SUPFAM" id="SSF47592">
    <property type="entry name" value="SWIB/MDM2 domain"/>
    <property type="match status" value="1"/>
</dbReference>
<reference evidence="3" key="1">
    <citation type="journal article" date="2020" name="Nature">
        <title>Giant virus diversity and host interactions through global metagenomics.</title>
        <authorList>
            <person name="Schulz F."/>
            <person name="Roux S."/>
            <person name="Paez-Espino D."/>
            <person name="Jungbluth S."/>
            <person name="Walsh D.A."/>
            <person name="Denef V.J."/>
            <person name="McMahon K.D."/>
            <person name="Konstantinidis K.T."/>
            <person name="Eloe-Fadrosh E.A."/>
            <person name="Kyrpides N.C."/>
            <person name="Woyke T."/>
        </authorList>
    </citation>
    <scope>NUCLEOTIDE SEQUENCE</scope>
    <source>
        <strain evidence="3">GVMAG-S-1039698-54</strain>
    </source>
</reference>
<dbReference type="SMART" id="SM00151">
    <property type="entry name" value="SWIB"/>
    <property type="match status" value="1"/>
</dbReference>
<dbReference type="AlphaFoldDB" id="A0A6C0AK36"/>
<feature type="region of interest" description="Disordered" evidence="1">
    <location>
        <begin position="1"/>
        <end position="21"/>
    </location>
</feature>
<feature type="region of interest" description="Disordered" evidence="1">
    <location>
        <begin position="85"/>
        <end position="104"/>
    </location>
</feature>
<dbReference type="EMBL" id="MN740675">
    <property type="protein sequence ID" value="QHS80144.1"/>
    <property type="molecule type" value="Genomic_DNA"/>
</dbReference>
<dbReference type="CDD" id="cd10567">
    <property type="entry name" value="SWIB-MDM2_like"/>
    <property type="match status" value="1"/>
</dbReference>
<dbReference type="InterPro" id="IPR036885">
    <property type="entry name" value="SWIB_MDM2_dom_sf"/>
</dbReference>
<dbReference type="PROSITE" id="PS51925">
    <property type="entry name" value="SWIB_MDM2"/>
    <property type="match status" value="1"/>
</dbReference>
<feature type="domain" description="DM2" evidence="2">
    <location>
        <begin position="103"/>
        <end position="186"/>
    </location>
</feature>
<proteinExistence type="predicted"/>
<evidence type="ECO:0000259" key="2">
    <source>
        <dbReference type="PROSITE" id="PS51925"/>
    </source>
</evidence>
<dbReference type="Gene3D" id="1.10.245.10">
    <property type="entry name" value="SWIB/MDM2 domain"/>
    <property type="match status" value="1"/>
</dbReference>
<evidence type="ECO:0000256" key="1">
    <source>
        <dbReference type="SAM" id="MobiDB-lite"/>
    </source>
</evidence>
<organism evidence="3">
    <name type="scientific">viral metagenome</name>
    <dbReference type="NCBI Taxonomy" id="1070528"/>
    <lineage>
        <taxon>unclassified sequences</taxon>
        <taxon>metagenomes</taxon>
        <taxon>organismal metagenomes</taxon>
    </lineage>
</organism>
<accession>A0A6C0AK36</accession>
<dbReference type="PANTHER" id="PTHR13844">
    <property type="entry name" value="SWI/SNF-RELATED MATRIX-ASSOCIATED ACTIN-DEPENDENT REGULATOR OF CHROMATIN SUBFAMILY D"/>
    <property type="match status" value="1"/>
</dbReference>
<dbReference type="InterPro" id="IPR003121">
    <property type="entry name" value="SWIB_MDM2_domain"/>
</dbReference>
<name>A0A6C0AK36_9ZZZZ</name>
<protein>
    <recommendedName>
        <fullName evidence="2">DM2 domain-containing protein</fullName>
    </recommendedName>
</protein>
<dbReference type="InterPro" id="IPR019835">
    <property type="entry name" value="SWIB_domain"/>
</dbReference>
<dbReference type="Pfam" id="PF02201">
    <property type="entry name" value="SWIB"/>
    <property type="match status" value="1"/>
</dbReference>